<protein>
    <submittedName>
        <fullName evidence="2">Uncharacterized protein</fullName>
    </submittedName>
</protein>
<reference evidence="2 3" key="1">
    <citation type="submission" date="2011-11" db="EMBL/GenBank/DDBJ databases">
        <title>The Noncontiguous Finished genome of Desulfosporosinus youngiae DSM 17734.</title>
        <authorList>
            <consortium name="US DOE Joint Genome Institute (JGI-PGF)"/>
            <person name="Lucas S."/>
            <person name="Han J."/>
            <person name="Lapidus A."/>
            <person name="Cheng J.-F."/>
            <person name="Goodwin L."/>
            <person name="Pitluck S."/>
            <person name="Peters L."/>
            <person name="Ovchinnikova G."/>
            <person name="Lu M."/>
            <person name="Land M.L."/>
            <person name="Hauser L."/>
            <person name="Pester M."/>
            <person name="Spring S."/>
            <person name="Ollivier B."/>
            <person name="Rattei T."/>
            <person name="Klenk H.-P."/>
            <person name="Wagner M."/>
            <person name="Loy A."/>
            <person name="Woyke T.J."/>
        </authorList>
    </citation>
    <scope>NUCLEOTIDE SEQUENCE [LARGE SCALE GENOMIC DNA]</scope>
    <source>
        <strain evidence="2 3">DSM 17734</strain>
    </source>
</reference>
<feature type="transmembrane region" description="Helical" evidence="1">
    <location>
        <begin position="21"/>
        <end position="38"/>
    </location>
</feature>
<gene>
    <name evidence="2" type="ORF">DesyoDRAFT_3231</name>
</gene>
<organism evidence="2 3">
    <name type="scientific">Desulfosporosinus youngiae DSM 17734</name>
    <dbReference type="NCBI Taxonomy" id="768710"/>
    <lineage>
        <taxon>Bacteria</taxon>
        <taxon>Bacillati</taxon>
        <taxon>Bacillota</taxon>
        <taxon>Clostridia</taxon>
        <taxon>Eubacteriales</taxon>
        <taxon>Desulfitobacteriaceae</taxon>
        <taxon>Desulfosporosinus</taxon>
    </lineage>
</organism>
<evidence type="ECO:0000313" key="3">
    <source>
        <dbReference type="Proteomes" id="UP000005104"/>
    </source>
</evidence>
<evidence type="ECO:0000256" key="1">
    <source>
        <dbReference type="SAM" id="Phobius"/>
    </source>
</evidence>
<evidence type="ECO:0000313" key="2">
    <source>
        <dbReference type="EMBL" id="EHQ90263.1"/>
    </source>
</evidence>
<proteinExistence type="predicted"/>
<dbReference type="AlphaFoldDB" id="H5XVV7"/>
<dbReference type="HOGENOM" id="CLU_219690_0_0_9"/>
<keyword evidence="1" id="KW-0472">Membrane</keyword>
<keyword evidence="1" id="KW-1133">Transmembrane helix</keyword>
<dbReference type="Proteomes" id="UP000005104">
    <property type="component" value="Chromosome"/>
</dbReference>
<dbReference type="EMBL" id="CM001441">
    <property type="protein sequence ID" value="EHQ90263.1"/>
    <property type="molecule type" value="Genomic_DNA"/>
</dbReference>
<keyword evidence="3" id="KW-1185">Reference proteome</keyword>
<name>H5XVV7_9FIRM</name>
<accession>H5XVV7</accession>
<keyword evidence="1" id="KW-0812">Transmembrane</keyword>
<sequence length="39" mass="4459">MLDIEWTPVRIIPTINDAFRIFALFLFAVLAVIIIINAD</sequence>